<feature type="domain" description="Ribosomal RNA adenine methylase transferase N-terminal" evidence="6">
    <location>
        <begin position="26"/>
        <end position="212"/>
    </location>
</feature>
<evidence type="ECO:0000256" key="5">
    <source>
        <dbReference type="PROSITE-ProRule" id="PRU01026"/>
    </source>
</evidence>
<gene>
    <name evidence="7" type="primary">erm(37)</name>
    <name evidence="7" type="ORF">Voc01_022860</name>
</gene>
<dbReference type="EMBL" id="BOPH01000024">
    <property type="protein sequence ID" value="GIJ67369.1"/>
    <property type="molecule type" value="Genomic_DNA"/>
</dbReference>
<keyword evidence="3 5" id="KW-0949">S-adenosyl-L-methionine</keyword>
<dbReference type="CDD" id="cd02440">
    <property type="entry name" value="AdoMet_MTases"/>
    <property type="match status" value="1"/>
</dbReference>
<protein>
    <submittedName>
        <fullName evidence="7">23S rRNA (Adenine(2058)-N(6))-methyltransferase Erm(37)</fullName>
    </submittedName>
</protein>
<dbReference type="SMART" id="SM00650">
    <property type="entry name" value="rADc"/>
    <property type="match status" value="1"/>
</dbReference>
<feature type="binding site" evidence="5">
    <location>
        <position position="22"/>
    </location>
    <ligand>
        <name>S-adenosyl-L-methionine</name>
        <dbReference type="ChEBI" id="CHEBI:59789"/>
    </ligand>
</feature>
<evidence type="ECO:0000256" key="1">
    <source>
        <dbReference type="ARBA" id="ARBA00022603"/>
    </source>
</evidence>
<dbReference type="PANTHER" id="PTHR11727:SF7">
    <property type="entry name" value="DIMETHYLADENOSINE TRANSFERASE-RELATED"/>
    <property type="match status" value="1"/>
</dbReference>
<feature type="binding site" evidence="5">
    <location>
        <position position="67"/>
    </location>
    <ligand>
        <name>S-adenosyl-L-methionine</name>
        <dbReference type="ChEBI" id="CHEBI:59789"/>
    </ligand>
</feature>
<keyword evidence="2 5" id="KW-0808">Transferase</keyword>
<comment type="caution">
    <text evidence="7">The sequence shown here is derived from an EMBL/GenBank/DDBJ whole genome shotgun (WGS) entry which is preliminary data.</text>
</comment>
<dbReference type="InterPro" id="IPR001737">
    <property type="entry name" value="KsgA/Erm"/>
</dbReference>
<dbReference type="InterPro" id="IPR020598">
    <property type="entry name" value="rRNA_Ade_methylase_Trfase_N"/>
</dbReference>
<organism evidence="7 8">
    <name type="scientific">Virgisporangium ochraceum</name>
    <dbReference type="NCBI Taxonomy" id="65505"/>
    <lineage>
        <taxon>Bacteria</taxon>
        <taxon>Bacillati</taxon>
        <taxon>Actinomycetota</taxon>
        <taxon>Actinomycetes</taxon>
        <taxon>Micromonosporales</taxon>
        <taxon>Micromonosporaceae</taxon>
        <taxon>Virgisporangium</taxon>
    </lineage>
</organism>
<evidence type="ECO:0000313" key="7">
    <source>
        <dbReference type="EMBL" id="GIJ67369.1"/>
    </source>
</evidence>
<evidence type="ECO:0000313" key="8">
    <source>
        <dbReference type="Proteomes" id="UP000635606"/>
    </source>
</evidence>
<feature type="binding site" evidence="5">
    <location>
        <position position="91"/>
    </location>
    <ligand>
        <name>S-adenosyl-L-methionine</name>
        <dbReference type="ChEBI" id="CHEBI:59789"/>
    </ligand>
</feature>
<dbReference type="InterPro" id="IPR029063">
    <property type="entry name" value="SAM-dependent_MTases_sf"/>
</dbReference>
<dbReference type="SUPFAM" id="SSF53335">
    <property type="entry name" value="S-adenosyl-L-methionine-dependent methyltransferases"/>
    <property type="match status" value="1"/>
</dbReference>
<comment type="similarity">
    <text evidence="5">Belongs to the class I-like SAM-binding methyltransferase superfamily. rRNA adenine N(6)-methyltransferase family.</text>
</comment>
<accession>A0A8J3ZN65</accession>
<evidence type="ECO:0000256" key="3">
    <source>
        <dbReference type="ARBA" id="ARBA00022691"/>
    </source>
</evidence>
<dbReference type="GO" id="GO:0000179">
    <property type="term" value="F:rRNA (adenine-N6,N6-)-dimethyltransferase activity"/>
    <property type="evidence" value="ECO:0007669"/>
    <property type="project" value="UniProtKB-UniRule"/>
</dbReference>
<dbReference type="PROSITE" id="PS51689">
    <property type="entry name" value="SAM_RNA_A_N6_MT"/>
    <property type="match status" value="1"/>
</dbReference>
<dbReference type="RefSeq" id="WP_203927318.1">
    <property type="nucleotide sequence ID" value="NZ_BOPH01000024.1"/>
</dbReference>
<dbReference type="Proteomes" id="UP000635606">
    <property type="component" value="Unassembled WGS sequence"/>
</dbReference>
<dbReference type="PANTHER" id="PTHR11727">
    <property type="entry name" value="DIMETHYLADENOSINE TRANSFERASE"/>
    <property type="match status" value="1"/>
</dbReference>
<keyword evidence="1 5" id="KW-0489">Methyltransferase</keyword>
<feature type="binding site" evidence="5">
    <location>
        <position position="107"/>
    </location>
    <ligand>
        <name>S-adenosyl-L-methionine</name>
        <dbReference type="ChEBI" id="CHEBI:59789"/>
    </ligand>
</feature>
<name>A0A8J3ZN65_9ACTN</name>
<feature type="binding site" evidence="5">
    <location>
        <position position="20"/>
    </location>
    <ligand>
        <name>S-adenosyl-L-methionine</name>
        <dbReference type="ChEBI" id="CHEBI:59789"/>
    </ligand>
</feature>
<feature type="binding site" evidence="5">
    <location>
        <position position="46"/>
    </location>
    <ligand>
        <name>S-adenosyl-L-methionine</name>
        <dbReference type="ChEBI" id="CHEBI:59789"/>
    </ligand>
</feature>
<dbReference type="Gene3D" id="3.40.50.150">
    <property type="entry name" value="Vaccinia Virus protein VP39"/>
    <property type="match status" value="1"/>
</dbReference>
<evidence type="ECO:0000256" key="2">
    <source>
        <dbReference type="ARBA" id="ARBA00022679"/>
    </source>
</evidence>
<dbReference type="GO" id="GO:0003723">
    <property type="term" value="F:RNA binding"/>
    <property type="evidence" value="ECO:0007669"/>
    <property type="project" value="UniProtKB-UniRule"/>
</dbReference>
<sequence length="212" mass="22454">MSAGQPAAASGGSRRSWGWHPLTDEWAARIVDGSGVRPGELVFDIGAGTGALTAPLVRAGARVIAVELHPGRAERLAARFAGAPVTVLRVDARDLRLPQRPFRVVASPPYGISSVLLRLLTARGSSLVAADVVLQRAVVRRWADAGPPPTGRRRAVSGPDAAAAGRRAGAHVRPGVHVLNGRWTVTVGQRLPRNAFRVPPQVDSDVLVIRRR</sequence>
<dbReference type="AlphaFoldDB" id="A0A8J3ZN65"/>
<proteinExistence type="inferred from homology"/>
<keyword evidence="8" id="KW-1185">Reference proteome</keyword>
<keyword evidence="4 5" id="KW-0694">RNA-binding</keyword>
<evidence type="ECO:0000259" key="6">
    <source>
        <dbReference type="SMART" id="SM00650"/>
    </source>
</evidence>
<evidence type="ECO:0000256" key="4">
    <source>
        <dbReference type="ARBA" id="ARBA00022884"/>
    </source>
</evidence>
<reference evidence="7" key="1">
    <citation type="submission" date="2021-01" db="EMBL/GenBank/DDBJ databases">
        <title>Whole genome shotgun sequence of Virgisporangium ochraceum NBRC 16418.</title>
        <authorList>
            <person name="Komaki H."/>
            <person name="Tamura T."/>
        </authorList>
    </citation>
    <scope>NUCLEOTIDE SEQUENCE</scope>
    <source>
        <strain evidence="7">NBRC 16418</strain>
    </source>
</reference>
<dbReference type="Pfam" id="PF00398">
    <property type="entry name" value="RrnaAD"/>
    <property type="match status" value="1"/>
</dbReference>